<dbReference type="GO" id="GO:0005975">
    <property type="term" value="P:carbohydrate metabolic process"/>
    <property type="evidence" value="ECO:0007669"/>
    <property type="project" value="InterPro"/>
</dbReference>
<evidence type="ECO:0000259" key="2">
    <source>
        <dbReference type="Pfam" id="PF17678"/>
    </source>
</evidence>
<dbReference type="AlphaFoldDB" id="A0A8H7PRJ3"/>
<dbReference type="NCBIfam" id="TIGR01180">
    <property type="entry name" value="aman2_put"/>
    <property type="match status" value="1"/>
</dbReference>
<dbReference type="InterPro" id="IPR041371">
    <property type="entry name" value="GH92_N"/>
</dbReference>
<accession>A0A8H7PRJ3</accession>
<gene>
    <name evidence="3" type="ORF">INT43_001642</name>
</gene>
<dbReference type="Gene3D" id="1.20.1610.10">
    <property type="entry name" value="alpha-1,2-mannosidases domains"/>
    <property type="match status" value="1"/>
</dbReference>
<dbReference type="Pfam" id="PF07971">
    <property type="entry name" value="Glyco_hydro_92"/>
    <property type="match status" value="1"/>
</dbReference>
<dbReference type="Gene3D" id="2.70.98.10">
    <property type="match status" value="1"/>
</dbReference>
<dbReference type="EMBL" id="JAEPQZ010000007">
    <property type="protein sequence ID" value="KAG2178796.1"/>
    <property type="molecule type" value="Genomic_DNA"/>
</dbReference>
<dbReference type="InterPro" id="IPR012939">
    <property type="entry name" value="Glyco_hydro_92"/>
</dbReference>
<name>A0A8H7PRJ3_MORIS</name>
<dbReference type="SUPFAM" id="SSF48208">
    <property type="entry name" value="Six-hairpin glycosidases"/>
    <property type="match status" value="1"/>
</dbReference>
<dbReference type="GO" id="GO:0005829">
    <property type="term" value="C:cytosol"/>
    <property type="evidence" value="ECO:0007669"/>
    <property type="project" value="TreeGrafter"/>
</dbReference>
<dbReference type="InterPro" id="IPR014718">
    <property type="entry name" value="GH-type_carb-bd"/>
</dbReference>
<comment type="caution">
    <text evidence="3">The sequence shown here is derived from an EMBL/GenBank/DDBJ whole genome shotgun (WGS) entry which is preliminary data.</text>
</comment>
<dbReference type="PANTHER" id="PTHR12143:SF43">
    <property type="entry name" value="PUTATIVE-RELATED"/>
    <property type="match status" value="1"/>
</dbReference>
<dbReference type="InterPro" id="IPR008928">
    <property type="entry name" value="6-hairpin_glycosidase_sf"/>
</dbReference>
<evidence type="ECO:0000259" key="1">
    <source>
        <dbReference type="Pfam" id="PF07971"/>
    </source>
</evidence>
<evidence type="ECO:0000313" key="4">
    <source>
        <dbReference type="Proteomes" id="UP000654370"/>
    </source>
</evidence>
<dbReference type="GO" id="GO:0006516">
    <property type="term" value="P:glycoprotein catabolic process"/>
    <property type="evidence" value="ECO:0007669"/>
    <property type="project" value="TreeGrafter"/>
</dbReference>
<feature type="domain" description="Glycosyl hydrolase family 92" evidence="1">
    <location>
        <begin position="293"/>
        <end position="751"/>
    </location>
</feature>
<proteinExistence type="predicted"/>
<dbReference type="Pfam" id="PF17678">
    <property type="entry name" value="Glyco_hydro_92N"/>
    <property type="match status" value="1"/>
</dbReference>
<sequence length="762" mass="85350">MSRLDSLLHYDTIYCGPEKMHYKALSVLASTIVAGALAASPSVKSKGNLRFVDPRIGTDGETVSEYGGMIPSTAPPFAMTRWTAMTRENNVSTCPYRYSDTKIHGFLGTHQPAIWMGESGQVSVAPGVGEIKSAFEDRGMPFSHDNEVITPYYYKVSMDADKSSIEAETTATSRVGYLRFTFKGKSQPYVLVQGTRETIEGDITVSPETQEIYGRNPERQDRILGPSKAEHFNGYFVARFDQKFTGWGTATNATVHANKTSMTSTGLAAYAQFAKGTKQVAVRVGVSYISIDQARQNIENEIPDGTTFENTSSTIQDAWAEKLDRVQIEGATEEQSTVLYTGMFHSLQYPNEKFEVNATGSYYYSGYDDTVHQGNMSYTGYSNWDIFRAQWAFLIMFAPERVPGFITSMLNTYQQSGRLPLWENIVETNIMITTWSSSMIAEALRKGLDDFDHDLAWKAVYKDAMVPPVDDLTTTYADREEGVGLEARAGLTLYKQNGWVPGNQTSEAGSRTVEYSWADYTVAVVANFTGHEDKAAYFEQRAQNYHYIFNNETTFMEARYKNGSWDSSNTTWTEGTNWIYTFNVPHDFSGLISLFNSTSAFEDKLDEYFQDGHNDQTNEPSHATPYAYLYTKNPSKTSDVLRDLLKTNYNATQTGLGGNEDCGQMSAWAFFNYIGFYPVNPASGEYMIGTPHFDKVTLDLPDRTHKLTILAPDAPSKPYIKTMKVDSHALAKPIITHEQLMNSTRFTFQMSSTPGDWAKNTL</sequence>
<dbReference type="Proteomes" id="UP000654370">
    <property type="component" value="Unassembled WGS sequence"/>
</dbReference>
<dbReference type="PANTHER" id="PTHR12143">
    <property type="entry name" value="PEPTIDE N-GLYCANASE PNGASE -RELATED"/>
    <property type="match status" value="1"/>
</dbReference>
<dbReference type="GO" id="GO:0000224">
    <property type="term" value="F:peptide-N4-(N-acetyl-beta-glucosaminyl)asparagine amidase activity"/>
    <property type="evidence" value="ECO:0007669"/>
    <property type="project" value="TreeGrafter"/>
</dbReference>
<dbReference type="InterPro" id="IPR005887">
    <property type="entry name" value="GH92_a_mannosidase_put"/>
</dbReference>
<dbReference type="InterPro" id="IPR050883">
    <property type="entry name" value="PNGase"/>
</dbReference>
<dbReference type="GO" id="GO:0005634">
    <property type="term" value="C:nucleus"/>
    <property type="evidence" value="ECO:0007669"/>
    <property type="project" value="TreeGrafter"/>
</dbReference>
<protein>
    <recommendedName>
        <fullName evidence="5">Glycoside hydrolase family 92 protein</fullName>
    </recommendedName>
</protein>
<evidence type="ECO:0008006" key="5">
    <source>
        <dbReference type="Google" id="ProtNLM"/>
    </source>
</evidence>
<dbReference type="Gene3D" id="1.20.1050.60">
    <property type="entry name" value="alpha-1,2-mannosidase"/>
    <property type="match status" value="1"/>
</dbReference>
<keyword evidence="4" id="KW-1185">Reference proteome</keyword>
<dbReference type="Gene3D" id="3.30.2080.10">
    <property type="entry name" value="GH92 mannosidase domain"/>
    <property type="match status" value="1"/>
</dbReference>
<dbReference type="OrthoDB" id="2348006at2759"/>
<reference evidence="3" key="1">
    <citation type="submission" date="2020-12" db="EMBL/GenBank/DDBJ databases">
        <title>Metabolic potential, ecology and presence of endohyphal bacteria is reflected in genomic diversity of Mucoromycotina.</title>
        <authorList>
            <person name="Muszewska A."/>
            <person name="Okrasinska A."/>
            <person name="Steczkiewicz K."/>
            <person name="Drgas O."/>
            <person name="Orlowska M."/>
            <person name="Perlinska-Lenart U."/>
            <person name="Aleksandrzak-Piekarczyk T."/>
            <person name="Szatraj K."/>
            <person name="Zielenkiewicz U."/>
            <person name="Pilsyk S."/>
            <person name="Malc E."/>
            <person name="Mieczkowski P."/>
            <person name="Kruszewska J.S."/>
            <person name="Biernat P."/>
            <person name="Pawlowska J."/>
        </authorList>
    </citation>
    <scope>NUCLEOTIDE SEQUENCE</scope>
    <source>
        <strain evidence="3">WA0000067209</strain>
    </source>
</reference>
<feature type="domain" description="Glycosyl hydrolase family 92 N-terminal" evidence="2">
    <location>
        <begin position="51"/>
        <end position="287"/>
    </location>
</feature>
<organism evidence="3 4">
    <name type="scientific">Mortierella isabellina</name>
    <name type="common">Filamentous fungus</name>
    <name type="synonym">Umbelopsis isabellina</name>
    <dbReference type="NCBI Taxonomy" id="91625"/>
    <lineage>
        <taxon>Eukaryota</taxon>
        <taxon>Fungi</taxon>
        <taxon>Fungi incertae sedis</taxon>
        <taxon>Mucoromycota</taxon>
        <taxon>Mucoromycotina</taxon>
        <taxon>Umbelopsidomycetes</taxon>
        <taxon>Umbelopsidales</taxon>
        <taxon>Umbelopsidaceae</taxon>
        <taxon>Umbelopsis</taxon>
    </lineage>
</organism>
<dbReference type="GO" id="GO:0030246">
    <property type="term" value="F:carbohydrate binding"/>
    <property type="evidence" value="ECO:0007669"/>
    <property type="project" value="InterPro"/>
</dbReference>
<evidence type="ECO:0000313" key="3">
    <source>
        <dbReference type="EMBL" id="KAG2178796.1"/>
    </source>
</evidence>